<name>A0ABY5W9R1_9ACTN</name>
<sequence>MRVVILFGTESGTAEFVANDLSDAIAGFDDTIEVDVVDMTDQPVDTIDVAALHLVVCSTYGDGELPASARPFHAGLERERPNLTGLRYAMFGMGDSSYIDTYSHGSEIIDATLTGLGATRVGEYGRHDASGRDAASDVALTWLEGLRANVLLTASER</sequence>
<evidence type="ECO:0000313" key="4">
    <source>
        <dbReference type="Proteomes" id="UP001059617"/>
    </source>
</evidence>
<keyword evidence="1" id="KW-0285">Flavoprotein</keyword>
<protein>
    <submittedName>
        <fullName evidence="3">Flavodoxin domain-containing protein</fullName>
    </submittedName>
</protein>
<proteinExistence type="predicted"/>
<dbReference type="PANTHER" id="PTHR19384">
    <property type="entry name" value="NITRIC OXIDE SYNTHASE-RELATED"/>
    <property type="match status" value="1"/>
</dbReference>
<dbReference type="EMBL" id="CP073720">
    <property type="protein sequence ID" value="UWP86812.1"/>
    <property type="molecule type" value="Genomic_DNA"/>
</dbReference>
<dbReference type="PRINTS" id="PR00369">
    <property type="entry name" value="FLAVODOXIN"/>
</dbReference>
<dbReference type="InterPro" id="IPR029039">
    <property type="entry name" value="Flavoprotein-like_sf"/>
</dbReference>
<dbReference type="InterPro" id="IPR001094">
    <property type="entry name" value="Flavdoxin-like"/>
</dbReference>
<reference evidence="3" key="2">
    <citation type="submission" date="2022-09" db="EMBL/GenBank/DDBJ databases">
        <title>Biosynthetic gene clusters of Dactylosporangioum fulvum.</title>
        <authorList>
            <person name="Caradec T."/>
        </authorList>
    </citation>
    <scope>NUCLEOTIDE SEQUENCE</scope>
    <source>
        <strain evidence="3">NRRL B-16292</strain>
    </source>
</reference>
<keyword evidence="4" id="KW-1185">Reference proteome</keyword>
<evidence type="ECO:0000313" key="3">
    <source>
        <dbReference type="EMBL" id="UWP86812.1"/>
    </source>
</evidence>
<dbReference type="Pfam" id="PF00258">
    <property type="entry name" value="Flavodoxin_1"/>
    <property type="match status" value="1"/>
</dbReference>
<dbReference type="SUPFAM" id="SSF52218">
    <property type="entry name" value="Flavoproteins"/>
    <property type="match status" value="1"/>
</dbReference>
<gene>
    <name evidence="3" type="ORF">Dfulv_22235</name>
</gene>
<feature type="domain" description="Flavodoxin-like" evidence="2">
    <location>
        <begin position="3"/>
        <end position="147"/>
    </location>
</feature>
<evidence type="ECO:0000259" key="2">
    <source>
        <dbReference type="PROSITE" id="PS50902"/>
    </source>
</evidence>
<dbReference type="InterPro" id="IPR008254">
    <property type="entry name" value="Flavodoxin/NO_synth"/>
</dbReference>
<dbReference type="Proteomes" id="UP001059617">
    <property type="component" value="Chromosome"/>
</dbReference>
<reference evidence="3" key="1">
    <citation type="submission" date="2021-04" db="EMBL/GenBank/DDBJ databases">
        <authorList>
            <person name="Hartkoorn R.C."/>
            <person name="Beaudoing E."/>
            <person name="Hot D."/>
        </authorList>
    </citation>
    <scope>NUCLEOTIDE SEQUENCE</scope>
    <source>
        <strain evidence="3">NRRL B-16292</strain>
    </source>
</reference>
<dbReference type="Gene3D" id="3.40.50.360">
    <property type="match status" value="1"/>
</dbReference>
<dbReference type="PROSITE" id="PS50902">
    <property type="entry name" value="FLAVODOXIN_LIKE"/>
    <property type="match status" value="1"/>
</dbReference>
<organism evidence="3 4">
    <name type="scientific">Dactylosporangium fulvum</name>
    <dbReference type="NCBI Taxonomy" id="53359"/>
    <lineage>
        <taxon>Bacteria</taxon>
        <taxon>Bacillati</taxon>
        <taxon>Actinomycetota</taxon>
        <taxon>Actinomycetes</taxon>
        <taxon>Micromonosporales</taxon>
        <taxon>Micromonosporaceae</taxon>
        <taxon>Dactylosporangium</taxon>
    </lineage>
</organism>
<dbReference type="PANTHER" id="PTHR19384:SF109">
    <property type="entry name" value="SULFITE REDUCTASE [NADPH] FLAVOPROTEIN COMPONENT"/>
    <property type="match status" value="1"/>
</dbReference>
<accession>A0ABY5W9R1</accession>
<evidence type="ECO:0000256" key="1">
    <source>
        <dbReference type="ARBA" id="ARBA00022630"/>
    </source>
</evidence>
<dbReference type="RefSeq" id="WP_259866362.1">
    <property type="nucleotide sequence ID" value="NZ_BAAAST010000004.1"/>
</dbReference>